<evidence type="ECO:0000313" key="1">
    <source>
        <dbReference type="EMBL" id="KAE9384323.1"/>
    </source>
</evidence>
<gene>
    <name evidence="1" type="ORF">BT96DRAFT_1099144</name>
</gene>
<name>A0A6A4GG07_9AGAR</name>
<proteinExistence type="predicted"/>
<accession>A0A6A4GG07</accession>
<dbReference type="EMBL" id="ML770169">
    <property type="protein sequence ID" value="KAE9384323.1"/>
    <property type="molecule type" value="Genomic_DNA"/>
</dbReference>
<organism evidence="1 2">
    <name type="scientific">Gymnopus androsaceus JB14</name>
    <dbReference type="NCBI Taxonomy" id="1447944"/>
    <lineage>
        <taxon>Eukaryota</taxon>
        <taxon>Fungi</taxon>
        <taxon>Dikarya</taxon>
        <taxon>Basidiomycota</taxon>
        <taxon>Agaricomycotina</taxon>
        <taxon>Agaricomycetes</taxon>
        <taxon>Agaricomycetidae</taxon>
        <taxon>Agaricales</taxon>
        <taxon>Marasmiineae</taxon>
        <taxon>Omphalotaceae</taxon>
        <taxon>Gymnopus</taxon>
    </lineage>
</organism>
<protein>
    <submittedName>
        <fullName evidence="1">Uncharacterized protein</fullName>
    </submittedName>
</protein>
<dbReference type="AlphaFoldDB" id="A0A6A4GG07"/>
<keyword evidence="2" id="KW-1185">Reference proteome</keyword>
<dbReference type="Proteomes" id="UP000799118">
    <property type="component" value="Unassembled WGS sequence"/>
</dbReference>
<evidence type="ECO:0000313" key="2">
    <source>
        <dbReference type="Proteomes" id="UP000799118"/>
    </source>
</evidence>
<reference evidence="1" key="1">
    <citation type="journal article" date="2019" name="Environ. Microbiol.">
        <title>Fungal ecological strategies reflected in gene transcription - a case study of two litter decomposers.</title>
        <authorList>
            <person name="Barbi F."/>
            <person name="Kohler A."/>
            <person name="Barry K."/>
            <person name="Baskaran P."/>
            <person name="Daum C."/>
            <person name="Fauchery L."/>
            <person name="Ihrmark K."/>
            <person name="Kuo A."/>
            <person name="LaButti K."/>
            <person name="Lipzen A."/>
            <person name="Morin E."/>
            <person name="Grigoriev I.V."/>
            <person name="Henrissat B."/>
            <person name="Lindahl B."/>
            <person name="Martin F."/>
        </authorList>
    </citation>
    <scope>NUCLEOTIDE SEQUENCE</scope>
    <source>
        <strain evidence="1">JB14</strain>
    </source>
</reference>
<sequence length="111" mass="11933">MDVFEVDAVGGNIGEEGLEEGVKTCFRWMEEEEEKLFQRDQTIRNVPRTSMLLDDIDPSGLWGCGGVVGGVVKGVDDSSSNAGLEFESSDATLSLFRTDAALAGLEVDLDS</sequence>